<organism evidence="1 4">
    <name type="scientific">Halococcus dombrowskii</name>
    <dbReference type="NCBI Taxonomy" id="179637"/>
    <lineage>
        <taxon>Archaea</taxon>
        <taxon>Methanobacteriati</taxon>
        <taxon>Methanobacteriota</taxon>
        <taxon>Stenosarchaea group</taxon>
        <taxon>Halobacteria</taxon>
        <taxon>Halobacteriales</taxon>
        <taxon>Halococcaceae</taxon>
        <taxon>Halococcus</taxon>
    </lineage>
</organism>
<dbReference type="GeneID" id="71762165"/>
<accession>A0AAV3SCF3</accession>
<dbReference type="Proteomes" id="UP000830542">
    <property type="component" value="Chromosome"/>
</dbReference>
<keyword evidence="3" id="KW-1185">Reference proteome</keyword>
<sequence length="172" mass="18431">MTVVADATVLIYLAKIDRLDLLDALFDCALVPEAVYEEVVTRGREQGYADALAIDDATDAFLDVRSLSGDANDRATAIEDSTDLGRGEVAAIALALVEDARCLVDDHAARRSAESLGVAVGGTIYVLLEALQAGHVSHDEYVDLLEALDESGFRMSAQLYRQAVEAGEEVEK</sequence>
<dbReference type="Proteomes" id="UP001500962">
    <property type="component" value="Unassembled WGS sequence"/>
</dbReference>
<reference evidence="1" key="3">
    <citation type="submission" date="2023-12" db="EMBL/GenBank/DDBJ databases">
        <authorList>
            <person name="Sun Q."/>
            <person name="Inoue M."/>
        </authorList>
    </citation>
    <scope>NUCLEOTIDE SEQUENCE</scope>
    <source>
        <strain evidence="1">JCM 12289</strain>
    </source>
</reference>
<proteinExistence type="predicted"/>
<evidence type="ECO:0000313" key="3">
    <source>
        <dbReference type="Proteomes" id="UP000830542"/>
    </source>
</evidence>
<dbReference type="PANTHER" id="PTHR39550">
    <property type="entry name" value="SLL0658 PROTEIN"/>
    <property type="match status" value="1"/>
</dbReference>
<reference evidence="2" key="2">
    <citation type="submission" date="2022-04" db="EMBL/GenBank/DDBJ databases">
        <title>Sequencing and genomic assembly of Halococcus dombrowskii.</title>
        <authorList>
            <person name="Lim S.W."/>
            <person name="MacLea K.S."/>
        </authorList>
    </citation>
    <scope>NUCLEOTIDE SEQUENCE</scope>
    <source>
        <strain evidence="2">H4</strain>
    </source>
</reference>
<dbReference type="RefSeq" id="WP_244699647.1">
    <property type="nucleotide sequence ID" value="NZ_BAAADN010000002.1"/>
</dbReference>
<gene>
    <name evidence="1" type="ORF">GCM10008985_00970</name>
    <name evidence="2" type="ORF">MUK72_09915</name>
</gene>
<dbReference type="EMBL" id="CP095005">
    <property type="protein sequence ID" value="UOO94285.1"/>
    <property type="molecule type" value="Genomic_DNA"/>
</dbReference>
<protein>
    <submittedName>
        <fullName evidence="1">DUF3368 domain-containing protein</fullName>
    </submittedName>
</protein>
<dbReference type="KEGG" id="hdo:MUK72_09915"/>
<evidence type="ECO:0000313" key="1">
    <source>
        <dbReference type="EMBL" id="GAA0449394.1"/>
    </source>
</evidence>
<dbReference type="Pfam" id="PF11848">
    <property type="entry name" value="DUF3368"/>
    <property type="match status" value="1"/>
</dbReference>
<reference evidence="1" key="1">
    <citation type="journal article" date="2014" name="Int. J. Syst. Evol. Microbiol.">
        <title>Complete genome sequence of Corynebacterium casei LMG S-19264T (=DSM 44701T), isolated from a smear-ripened cheese.</title>
        <authorList>
            <consortium name="US DOE Joint Genome Institute (JGI-PGF)"/>
            <person name="Walter F."/>
            <person name="Albersmeier A."/>
            <person name="Kalinowski J."/>
            <person name="Ruckert C."/>
        </authorList>
    </citation>
    <scope>NUCLEOTIDE SEQUENCE</scope>
    <source>
        <strain evidence="1">JCM 12289</strain>
    </source>
</reference>
<dbReference type="EMBL" id="BAAADN010000002">
    <property type="protein sequence ID" value="GAA0449394.1"/>
    <property type="molecule type" value="Genomic_DNA"/>
</dbReference>
<evidence type="ECO:0000313" key="2">
    <source>
        <dbReference type="EMBL" id="UOO94285.1"/>
    </source>
</evidence>
<dbReference type="AlphaFoldDB" id="A0AAV3SCF3"/>
<dbReference type="PANTHER" id="PTHR39550:SF1">
    <property type="entry name" value="SLL0658 PROTEIN"/>
    <property type="match status" value="1"/>
</dbReference>
<dbReference type="InterPro" id="IPR021799">
    <property type="entry name" value="PIN-like_prokaryotic"/>
</dbReference>
<evidence type="ECO:0000313" key="4">
    <source>
        <dbReference type="Proteomes" id="UP001500962"/>
    </source>
</evidence>
<name>A0AAV3SCF3_HALDO</name>